<accession>A0A3D9TXE4</accession>
<feature type="region of interest" description="Disordered" evidence="1">
    <location>
        <begin position="34"/>
        <end position="60"/>
    </location>
</feature>
<dbReference type="NCBIfam" id="NF033400">
    <property type="entry name" value="thiazolyl_B"/>
    <property type="match status" value="1"/>
</dbReference>
<dbReference type="EMBL" id="QTTY01000040">
    <property type="protein sequence ID" value="REF18413.1"/>
    <property type="molecule type" value="Genomic_DNA"/>
</dbReference>
<dbReference type="EMBL" id="QTTY01000040">
    <property type="protein sequence ID" value="REF18414.1"/>
    <property type="molecule type" value="Genomic_DNA"/>
</dbReference>
<evidence type="ECO:0000313" key="4">
    <source>
        <dbReference type="Proteomes" id="UP000256530"/>
    </source>
</evidence>
<evidence type="ECO:0000313" key="3">
    <source>
        <dbReference type="EMBL" id="REF18414.1"/>
    </source>
</evidence>
<organism evidence="3 4">
    <name type="scientific">Bacillus mycoides</name>
    <dbReference type="NCBI Taxonomy" id="1405"/>
    <lineage>
        <taxon>Bacteria</taxon>
        <taxon>Bacillati</taxon>
        <taxon>Bacillota</taxon>
        <taxon>Bacilli</taxon>
        <taxon>Bacillales</taxon>
        <taxon>Bacillaceae</taxon>
        <taxon>Bacillus</taxon>
        <taxon>Bacillus cereus group</taxon>
    </lineage>
</organism>
<dbReference type="Pfam" id="PF19409">
    <property type="entry name" value="Thiopep_pre"/>
    <property type="match status" value="1"/>
</dbReference>
<dbReference type="Proteomes" id="UP000256530">
    <property type="component" value="Unassembled WGS sequence"/>
</dbReference>
<evidence type="ECO:0000313" key="2">
    <source>
        <dbReference type="EMBL" id="REF18413.1"/>
    </source>
</evidence>
<protein>
    <recommendedName>
        <fullName evidence="5">Thiazolylpeptide-type bacteriocin</fullName>
    </recommendedName>
</protein>
<evidence type="ECO:0000256" key="1">
    <source>
        <dbReference type="SAM" id="MobiDB-lite"/>
    </source>
</evidence>
<dbReference type="AlphaFoldDB" id="A0A3D9TXE4"/>
<gene>
    <name evidence="2" type="ORF">DET55_14022</name>
    <name evidence="3" type="ORF">DET55_14023</name>
</gene>
<sequence>MKNNFEPKKEKLDLEEMLAAANLEIIELDQAEALPSTAASSGSSSGNTCSTCGSSSSSTI</sequence>
<proteinExistence type="predicted"/>
<dbReference type="RefSeq" id="WP_098201372.1">
    <property type="nucleotide sequence ID" value="NZ_JBNNVF010000009.1"/>
</dbReference>
<name>A0A3D9TXE4_BACMY</name>
<evidence type="ECO:0008006" key="5">
    <source>
        <dbReference type="Google" id="ProtNLM"/>
    </source>
</evidence>
<feature type="compositionally biased region" description="Low complexity" evidence="1">
    <location>
        <begin position="36"/>
        <end position="60"/>
    </location>
</feature>
<reference evidence="3 4" key="1">
    <citation type="submission" date="2018-08" db="EMBL/GenBank/DDBJ databases">
        <title>Freshwater and sediment microbial communities from various areas in North America, analyzing microbe dynamics in response to fracking.</title>
        <authorList>
            <person name="Lamendella R."/>
        </authorList>
    </citation>
    <scope>NUCLEOTIDE SEQUENCE [LARGE SCALE GENOMIC DNA]</scope>
    <source>
        <strain evidence="3 4">DB-1</strain>
    </source>
</reference>
<comment type="caution">
    <text evidence="3">The sequence shown here is derived from an EMBL/GenBank/DDBJ whole genome shotgun (WGS) entry which is preliminary data.</text>
</comment>